<evidence type="ECO:0000313" key="2">
    <source>
        <dbReference type="EMBL" id="KAH3662170.1"/>
    </source>
</evidence>
<dbReference type="Proteomes" id="UP000769157">
    <property type="component" value="Unassembled WGS sequence"/>
</dbReference>
<reference evidence="2" key="2">
    <citation type="submission" date="2021-01" db="EMBL/GenBank/DDBJ databases">
        <authorList>
            <person name="Schikora-Tamarit M.A."/>
        </authorList>
    </citation>
    <scope>NUCLEOTIDE SEQUENCE</scope>
    <source>
        <strain evidence="2">CBS6075</strain>
    </source>
</reference>
<protein>
    <submittedName>
        <fullName evidence="2">Uncharacterized protein</fullName>
    </submittedName>
</protein>
<accession>A0A9P8NZ52</accession>
<sequence length="252" mass="28479">MVHLVPIQSLICNLSRNLTLNNVKLLRVLVLPLSKFPGLARKIPVDTSHRDVNTVSTFPKWIDDNNESRDEHPDDADNNPTSEELLGKNILASVHWHWPNDQKGNGHEQTSVSSNFGSSSEQFLLLFSSSDSFFLVDIMSNSSNMRLDRLEFGILDWLLGSLYDLFGFINSLDVLQNVPVKVLWAESKGQHRNKNKWRKQSNNISGKHGVVLKSRVDRDCTELLFGTDQPTHDSKSGCKNWRPNGCMDVLLA</sequence>
<feature type="region of interest" description="Disordered" evidence="1">
    <location>
        <begin position="62"/>
        <end position="82"/>
    </location>
</feature>
<comment type="caution">
    <text evidence="2">The sequence shown here is derived from an EMBL/GenBank/DDBJ whole genome shotgun (WGS) entry which is preliminary data.</text>
</comment>
<proteinExistence type="predicted"/>
<dbReference type="EMBL" id="JAEUBE010000378">
    <property type="protein sequence ID" value="KAH3662170.1"/>
    <property type="molecule type" value="Genomic_DNA"/>
</dbReference>
<name>A0A9P8NZ52_9ASCO</name>
<dbReference type="AlphaFoldDB" id="A0A9P8NZ52"/>
<reference evidence="2" key="1">
    <citation type="journal article" date="2021" name="Open Biol.">
        <title>Shared evolutionary footprints suggest mitochondrial oxidative damage underlies multiple complex I losses in fungi.</title>
        <authorList>
            <person name="Schikora-Tamarit M.A."/>
            <person name="Marcet-Houben M."/>
            <person name="Nosek J."/>
            <person name="Gabaldon T."/>
        </authorList>
    </citation>
    <scope>NUCLEOTIDE SEQUENCE</scope>
    <source>
        <strain evidence="2">CBS6075</strain>
    </source>
</reference>
<evidence type="ECO:0000313" key="3">
    <source>
        <dbReference type="Proteomes" id="UP000769157"/>
    </source>
</evidence>
<gene>
    <name evidence="2" type="ORF">OGAPHI_005418</name>
</gene>
<keyword evidence="3" id="KW-1185">Reference proteome</keyword>
<dbReference type="RefSeq" id="XP_046059259.1">
    <property type="nucleotide sequence ID" value="XM_046206601.1"/>
</dbReference>
<feature type="compositionally biased region" description="Basic and acidic residues" evidence="1">
    <location>
        <begin position="62"/>
        <end position="72"/>
    </location>
</feature>
<dbReference type="GeneID" id="70237382"/>
<organism evidence="2 3">
    <name type="scientific">Ogataea philodendri</name>
    <dbReference type="NCBI Taxonomy" id="1378263"/>
    <lineage>
        <taxon>Eukaryota</taxon>
        <taxon>Fungi</taxon>
        <taxon>Dikarya</taxon>
        <taxon>Ascomycota</taxon>
        <taxon>Saccharomycotina</taxon>
        <taxon>Pichiomycetes</taxon>
        <taxon>Pichiales</taxon>
        <taxon>Pichiaceae</taxon>
        <taxon>Ogataea</taxon>
    </lineage>
</organism>
<evidence type="ECO:0000256" key="1">
    <source>
        <dbReference type="SAM" id="MobiDB-lite"/>
    </source>
</evidence>